<dbReference type="Proteomes" id="UP000694843">
    <property type="component" value="Unplaced"/>
</dbReference>
<reference evidence="4" key="1">
    <citation type="submission" date="2025-08" db="UniProtKB">
        <authorList>
            <consortium name="RefSeq"/>
        </authorList>
    </citation>
    <scope>IDENTIFICATION</scope>
    <source>
        <tissue evidence="4">Whole organism</tissue>
    </source>
</reference>
<dbReference type="SUPFAM" id="SSF48726">
    <property type="entry name" value="Immunoglobulin"/>
    <property type="match status" value="1"/>
</dbReference>
<feature type="region of interest" description="Disordered" evidence="1">
    <location>
        <begin position="209"/>
        <end position="307"/>
    </location>
</feature>
<evidence type="ECO:0000313" key="4">
    <source>
        <dbReference type="RefSeq" id="XP_018024902.1"/>
    </source>
</evidence>
<sequence length="438" mass="48461">MDDAIVEHGQLQESYLRRNNSEKHRFANYTSSKTTLSSSVATTKQQHRSLTSSLHNSSRTMRLTKAGSWLWLVLLSVSVYVVGAEDNRPWVRPAPVGATPTPAPELNFSAQPANTSVVEGSIAIMKCKAVRPVHHCSWYYIETNRSFYDEGAEPKLVKQFTPSKDNDCSIRFTKVRKVQEGQWLCQTRRYMGTTLYNTRPAYLQVITDTDERDYEERSGGSGDSLTPMSSGDDDAITTRDPTAPTAIPALGPPPSSGPLPFPPHGPLNPKVPPALPGPDPTQELPPSEDSDDDAKHEPEVKHAPRFNYSADDHILNTRTGATATLPCHVNVHVTSCAWVMPNSALFVWNEGMVMPNSALFVWNEGRVMPNSALFVWNEGMVMPNSALFVWNEGRVMPNSALFVWNEGRVMPNSALFVWNEGLDIIMLGLPEGISDITP</sequence>
<dbReference type="RefSeq" id="XP_018024902.1">
    <property type="nucleotide sequence ID" value="XM_018169413.2"/>
</dbReference>
<proteinExistence type="predicted"/>
<dbReference type="AlphaFoldDB" id="A0A8B7PH91"/>
<name>A0A8B7PH91_HYAAZ</name>
<dbReference type="InterPro" id="IPR013783">
    <property type="entry name" value="Ig-like_fold"/>
</dbReference>
<feature type="compositionally biased region" description="Basic and acidic residues" evidence="1">
    <location>
        <begin position="293"/>
        <end position="302"/>
    </location>
</feature>
<dbReference type="GeneID" id="108680557"/>
<protein>
    <submittedName>
        <fullName evidence="4">Uncharacterized protein LOC108680557</fullName>
    </submittedName>
</protein>
<feature type="domain" description="Ig-like" evidence="2">
    <location>
        <begin position="104"/>
        <end position="204"/>
    </location>
</feature>
<evidence type="ECO:0000259" key="2">
    <source>
        <dbReference type="PROSITE" id="PS50835"/>
    </source>
</evidence>
<accession>A0A8B7PH91</accession>
<dbReference type="InterPro" id="IPR007110">
    <property type="entry name" value="Ig-like_dom"/>
</dbReference>
<dbReference type="KEGG" id="hazt:108680557"/>
<keyword evidence="3" id="KW-1185">Reference proteome</keyword>
<gene>
    <name evidence="4" type="primary">LOC108680557</name>
</gene>
<organism evidence="3 4">
    <name type="scientific">Hyalella azteca</name>
    <name type="common">Amphipod</name>
    <dbReference type="NCBI Taxonomy" id="294128"/>
    <lineage>
        <taxon>Eukaryota</taxon>
        <taxon>Metazoa</taxon>
        <taxon>Ecdysozoa</taxon>
        <taxon>Arthropoda</taxon>
        <taxon>Crustacea</taxon>
        <taxon>Multicrustacea</taxon>
        <taxon>Malacostraca</taxon>
        <taxon>Eumalacostraca</taxon>
        <taxon>Peracarida</taxon>
        <taxon>Amphipoda</taxon>
        <taxon>Senticaudata</taxon>
        <taxon>Talitrida</taxon>
        <taxon>Talitroidea</taxon>
        <taxon>Hyalellidae</taxon>
        <taxon>Hyalella</taxon>
    </lineage>
</organism>
<dbReference type="PROSITE" id="PS50835">
    <property type="entry name" value="IG_LIKE"/>
    <property type="match status" value="1"/>
</dbReference>
<dbReference type="OrthoDB" id="6348739at2759"/>
<dbReference type="InterPro" id="IPR036179">
    <property type="entry name" value="Ig-like_dom_sf"/>
</dbReference>
<evidence type="ECO:0000256" key="1">
    <source>
        <dbReference type="SAM" id="MobiDB-lite"/>
    </source>
</evidence>
<dbReference type="Gene3D" id="2.60.40.10">
    <property type="entry name" value="Immunoglobulins"/>
    <property type="match status" value="1"/>
</dbReference>
<feature type="compositionally biased region" description="Pro residues" evidence="1">
    <location>
        <begin position="250"/>
        <end position="279"/>
    </location>
</feature>
<evidence type="ECO:0000313" key="3">
    <source>
        <dbReference type="Proteomes" id="UP000694843"/>
    </source>
</evidence>